<evidence type="ECO:0000256" key="1">
    <source>
        <dbReference type="SAM" id="MobiDB-lite"/>
    </source>
</evidence>
<reference evidence="3" key="1">
    <citation type="journal article" date="2023" name="Mol. Phylogenet. Evol.">
        <title>Genome-scale phylogeny and comparative genomics of the fungal order Sordariales.</title>
        <authorList>
            <person name="Hensen N."/>
            <person name="Bonometti L."/>
            <person name="Westerberg I."/>
            <person name="Brannstrom I.O."/>
            <person name="Guillou S."/>
            <person name="Cros-Aarteil S."/>
            <person name="Calhoun S."/>
            <person name="Haridas S."/>
            <person name="Kuo A."/>
            <person name="Mondo S."/>
            <person name="Pangilinan J."/>
            <person name="Riley R."/>
            <person name="LaButti K."/>
            <person name="Andreopoulos B."/>
            <person name="Lipzen A."/>
            <person name="Chen C."/>
            <person name="Yan M."/>
            <person name="Daum C."/>
            <person name="Ng V."/>
            <person name="Clum A."/>
            <person name="Steindorff A."/>
            <person name="Ohm R.A."/>
            <person name="Martin F."/>
            <person name="Silar P."/>
            <person name="Natvig D.O."/>
            <person name="Lalanne C."/>
            <person name="Gautier V."/>
            <person name="Ament-Velasquez S.L."/>
            <person name="Kruys A."/>
            <person name="Hutchinson M.I."/>
            <person name="Powell A.J."/>
            <person name="Barry K."/>
            <person name="Miller A.N."/>
            <person name="Grigoriev I.V."/>
            <person name="Debuchy R."/>
            <person name="Gladieux P."/>
            <person name="Hiltunen Thoren M."/>
            <person name="Johannesson H."/>
        </authorList>
    </citation>
    <scope>NUCLEOTIDE SEQUENCE [LARGE SCALE GENOMIC DNA]</scope>
    <source>
        <strain evidence="3">CBS 284.82</strain>
    </source>
</reference>
<dbReference type="AlphaFoldDB" id="A0AAN6SR12"/>
<name>A0AAN6SR12_9PEZI</name>
<evidence type="ECO:0000313" key="3">
    <source>
        <dbReference type="Proteomes" id="UP001303115"/>
    </source>
</evidence>
<accession>A0AAN6SR12</accession>
<keyword evidence="3" id="KW-1185">Reference proteome</keyword>
<proteinExistence type="predicted"/>
<protein>
    <submittedName>
        <fullName evidence="2">Uncharacterized protein</fullName>
    </submittedName>
</protein>
<evidence type="ECO:0000313" key="2">
    <source>
        <dbReference type="EMBL" id="KAK4038976.1"/>
    </source>
</evidence>
<feature type="compositionally biased region" description="Basic and acidic residues" evidence="1">
    <location>
        <begin position="41"/>
        <end position="55"/>
    </location>
</feature>
<feature type="non-terminal residue" evidence="2">
    <location>
        <position position="1"/>
    </location>
</feature>
<feature type="region of interest" description="Disordered" evidence="1">
    <location>
        <begin position="9"/>
        <end position="55"/>
    </location>
</feature>
<organism evidence="2 3">
    <name type="scientific">Parachaetomium inaequale</name>
    <dbReference type="NCBI Taxonomy" id="2588326"/>
    <lineage>
        <taxon>Eukaryota</taxon>
        <taxon>Fungi</taxon>
        <taxon>Dikarya</taxon>
        <taxon>Ascomycota</taxon>
        <taxon>Pezizomycotina</taxon>
        <taxon>Sordariomycetes</taxon>
        <taxon>Sordariomycetidae</taxon>
        <taxon>Sordariales</taxon>
        <taxon>Chaetomiaceae</taxon>
        <taxon>Parachaetomium</taxon>
    </lineage>
</organism>
<dbReference type="Proteomes" id="UP001303115">
    <property type="component" value="Unassembled WGS sequence"/>
</dbReference>
<dbReference type="EMBL" id="MU854414">
    <property type="protein sequence ID" value="KAK4038976.1"/>
    <property type="molecule type" value="Genomic_DNA"/>
</dbReference>
<comment type="caution">
    <text evidence="2">The sequence shown here is derived from an EMBL/GenBank/DDBJ whole genome shotgun (WGS) entry which is preliminary data.</text>
</comment>
<gene>
    <name evidence="2" type="ORF">C8A01DRAFT_16991</name>
</gene>
<sequence length="55" mass="6068">LLAYLAQSATQDSSLYERHASQPQTGDLAGRIADSTGRAQDTADRFDRQFQPRQG</sequence>